<dbReference type="Gene3D" id="1.10.630.10">
    <property type="entry name" value="Cytochrome P450"/>
    <property type="match status" value="1"/>
</dbReference>
<dbReference type="InterPro" id="IPR036396">
    <property type="entry name" value="Cyt_P450_sf"/>
</dbReference>
<sequence length="272" mass="31191">MLQLVVLLALPIILISTSKYTNQNMPKTFIHQGLQGSLSSATFTSLMPKIPIKCSERNHEIPRLAFSGRPALLGMQRMSYNGLDIAFSSYNDQWREMRKVSNLHLFSPKQIQFFRPIREDEVSMMIKKISRDASLSRVTNLSQLIYTMMSNTICRLALAKSSMDEGFASRTHELFSVVQGAFATFCVEDYFPLLGWIDKISGTRRKLEKTFRKLDSFYEELIEEHLDENRPKAMEGDILDILLGLKRDGLSSIPFTMDHVKAVLMYFQFPSP</sequence>
<evidence type="ECO:0000256" key="1">
    <source>
        <dbReference type="ARBA" id="ARBA00001971"/>
    </source>
</evidence>
<evidence type="ECO:0000256" key="11">
    <source>
        <dbReference type="ARBA" id="ARBA00023136"/>
    </source>
</evidence>
<dbReference type="InterPro" id="IPR001128">
    <property type="entry name" value="Cyt_P450"/>
</dbReference>
<keyword evidence="7" id="KW-1133">Transmembrane helix</keyword>
<evidence type="ECO:0000256" key="9">
    <source>
        <dbReference type="ARBA" id="ARBA00023004"/>
    </source>
</evidence>
<proteinExistence type="inferred from homology"/>
<keyword evidence="5" id="KW-0812">Transmembrane</keyword>
<gene>
    <name evidence="13" type="ORF">Salat_1488800</name>
</gene>
<dbReference type="EMBL" id="JACGWO010000005">
    <property type="protein sequence ID" value="KAK4427199.1"/>
    <property type="molecule type" value="Genomic_DNA"/>
</dbReference>
<dbReference type="AlphaFoldDB" id="A0AAE1YBX1"/>
<dbReference type="GO" id="GO:0005506">
    <property type="term" value="F:iron ion binding"/>
    <property type="evidence" value="ECO:0007669"/>
    <property type="project" value="InterPro"/>
</dbReference>
<comment type="similarity">
    <text evidence="3">Belongs to the cytochrome P450 family.</text>
</comment>
<keyword evidence="14" id="KW-1185">Reference proteome</keyword>
<evidence type="ECO:0000256" key="5">
    <source>
        <dbReference type="ARBA" id="ARBA00022692"/>
    </source>
</evidence>
<feature type="signal peptide" evidence="12">
    <location>
        <begin position="1"/>
        <end position="18"/>
    </location>
</feature>
<keyword evidence="10" id="KW-0503">Monooxygenase</keyword>
<comment type="cofactor">
    <cofactor evidence="1">
        <name>heme</name>
        <dbReference type="ChEBI" id="CHEBI:30413"/>
    </cofactor>
</comment>
<keyword evidence="8" id="KW-0560">Oxidoreductase</keyword>
<evidence type="ECO:0000256" key="8">
    <source>
        <dbReference type="ARBA" id="ARBA00023002"/>
    </source>
</evidence>
<evidence type="ECO:0000256" key="2">
    <source>
        <dbReference type="ARBA" id="ARBA00004167"/>
    </source>
</evidence>
<name>A0AAE1YBX1_9LAMI</name>
<evidence type="ECO:0000256" key="10">
    <source>
        <dbReference type="ARBA" id="ARBA00023033"/>
    </source>
</evidence>
<dbReference type="GO" id="GO:0020037">
    <property type="term" value="F:heme binding"/>
    <property type="evidence" value="ECO:0007669"/>
    <property type="project" value="InterPro"/>
</dbReference>
<keyword evidence="4" id="KW-0349">Heme</keyword>
<evidence type="ECO:0000313" key="14">
    <source>
        <dbReference type="Proteomes" id="UP001293254"/>
    </source>
</evidence>
<feature type="chain" id="PRO_5042090987" evidence="12">
    <location>
        <begin position="19"/>
        <end position="272"/>
    </location>
</feature>
<keyword evidence="12" id="KW-0732">Signal</keyword>
<keyword evidence="6" id="KW-0479">Metal-binding</keyword>
<organism evidence="13 14">
    <name type="scientific">Sesamum alatum</name>
    <dbReference type="NCBI Taxonomy" id="300844"/>
    <lineage>
        <taxon>Eukaryota</taxon>
        <taxon>Viridiplantae</taxon>
        <taxon>Streptophyta</taxon>
        <taxon>Embryophyta</taxon>
        <taxon>Tracheophyta</taxon>
        <taxon>Spermatophyta</taxon>
        <taxon>Magnoliopsida</taxon>
        <taxon>eudicotyledons</taxon>
        <taxon>Gunneridae</taxon>
        <taxon>Pentapetalae</taxon>
        <taxon>asterids</taxon>
        <taxon>lamiids</taxon>
        <taxon>Lamiales</taxon>
        <taxon>Pedaliaceae</taxon>
        <taxon>Sesamum</taxon>
    </lineage>
</organism>
<comment type="subcellular location">
    <subcellularLocation>
        <location evidence="2">Membrane</location>
        <topology evidence="2">Single-pass membrane protein</topology>
    </subcellularLocation>
</comment>
<dbReference type="Proteomes" id="UP001293254">
    <property type="component" value="Unassembled WGS sequence"/>
</dbReference>
<dbReference type="Pfam" id="PF00067">
    <property type="entry name" value="p450"/>
    <property type="match status" value="1"/>
</dbReference>
<dbReference type="PANTHER" id="PTHR47955:SF22">
    <property type="entry name" value="CYTOCHROME P450 83B1-LIKE"/>
    <property type="match status" value="1"/>
</dbReference>
<dbReference type="PANTHER" id="PTHR47955">
    <property type="entry name" value="CYTOCHROME P450 FAMILY 71 PROTEIN"/>
    <property type="match status" value="1"/>
</dbReference>
<dbReference type="GO" id="GO:0016020">
    <property type="term" value="C:membrane"/>
    <property type="evidence" value="ECO:0007669"/>
    <property type="project" value="UniProtKB-SubCell"/>
</dbReference>
<evidence type="ECO:0000256" key="7">
    <source>
        <dbReference type="ARBA" id="ARBA00022989"/>
    </source>
</evidence>
<evidence type="ECO:0000256" key="3">
    <source>
        <dbReference type="ARBA" id="ARBA00010617"/>
    </source>
</evidence>
<protein>
    <submittedName>
        <fullName evidence="13">Cytochrome</fullName>
    </submittedName>
</protein>
<reference evidence="13" key="2">
    <citation type="journal article" date="2024" name="Plant">
        <title>Genomic evolution and insights into agronomic trait innovations of Sesamum species.</title>
        <authorList>
            <person name="Miao H."/>
            <person name="Wang L."/>
            <person name="Qu L."/>
            <person name="Liu H."/>
            <person name="Sun Y."/>
            <person name="Le M."/>
            <person name="Wang Q."/>
            <person name="Wei S."/>
            <person name="Zheng Y."/>
            <person name="Lin W."/>
            <person name="Duan Y."/>
            <person name="Cao H."/>
            <person name="Xiong S."/>
            <person name="Wang X."/>
            <person name="Wei L."/>
            <person name="Li C."/>
            <person name="Ma Q."/>
            <person name="Ju M."/>
            <person name="Zhao R."/>
            <person name="Li G."/>
            <person name="Mu C."/>
            <person name="Tian Q."/>
            <person name="Mei H."/>
            <person name="Zhang T."/>
            <person name="Gao T."/>
            <person name="Zhang H."/>
        </authorList>
    </citation>
    <scope>NUCLEOTIDE SEQUENCE</scope>
    <source>
        <strain evidence="13">3651</strain>
    </source>
</reference>
<reference evidence="13" key="1">
    <citation type="submission" date="2020-06" db="EMBL/GenBank/DDBJ databases">
        <authorList>
            <person name="Li T."/>
            <person name="Hu X."/>
            <person name="Zhang T."/>
            <person name="Song X."/>
            <person name="Zhang H."/>
            <person name="Dai N."/>
            <person name="Sheng W."/>
            <person name="Hou X."/>
            <person name="Wei L."/>
        </authorList>
    </citation>
    <scope>NUCLEOTIDE SEQUENCE</scope>
    <source>
        <strain evidence="13">3651</strain>
        <tissue evidence="13">Leaf</tissue>
    </source>
</reference>
<evidence type="ECO:0000256" key="6">
    <source>
        <dbReference type="ARBA" id="ARBA00022723"/>
    </source>
</evidence>
<dbReference type="GO" id="GO:0004497">
    <property type="term" value="F:monooxygenase activity"/>
    <property type="evidence" value="ECO:0007669"/>
    <property type="project" value="UniProtKB-KW"/>
</dbReference>
<keyword evidence="11" id="KW-0472">Membrane</keyword>
<evidence type="ECO:0000256" key="4">
    <source>
        <dbReference type="ARBA" id="ARBA00022617"/>
    </source>
</evidence>
<accession>A0AAE1YBX1</accession>
<evidence type="ECO:0000313" key="13">
    <source>
        <dbReference type="EMBL" id="KAK4427199.1"/>
    </source>
</evidence>
<comment type="caution">
    <text evidence="13">The sequence shown here is derived from an EMBL/GenBank/DDBJ whole genome shotgun (WGS) entry which is preliminary data.</text>
</comment>
<dbReference type="SUPFAM" id="SSF48264">
    <property type="entry name" value="Cytochrome P450"/>
    <property type="match status" value="1"/>
</dbReference>
<keyword evidence="9" id="KW-0408">Iron</keyword>
<evidence type="ECO:0000256" key="12">
    <source>
        <dbReference type="SAM" id="SignalP"/>
    </source>
</evidence>
<dbReference type="GO" id="GO:0016705">
    <property type="term" value="F:oxidoreductase activity, acting on paired donors, with incorporation or reduction of molecular oxygen"/>
    <property type="evidence" value="ECO:0007669"/>
    <property type="project" value="InterPro"/>
</dbReference>